<protein>
    <submittedName>
        <fullName evidence="1">Uncharacterized protein</fullName>
    </submittedName>
</protein>
<dbReference type="EMBL" id="BOPF01000041">
    <property type="protein sequence ID" value="GIJ50955.1"/>
    <property type="molecule type" value="Genomic_DNA"/>
</dbReference>
<evidence type="ECO:0000313" key="1">
    <source>
        <dbReference type="EMBL" id="GIJ50955.1"/>
    </source>
</evidence>
<dbReference type="AlphaFoldDB" id="A0A8J3YW50"/>
<organism evidence="1 2">
    <name type="scientific">Virgisporangium aliadipatigenens</name>
    <dbReference type="NCBI Taxonomy" id="741659"/>
    <lineage>
        <taxon>Bacteria</taxon>
        <taxon>Bacillati</taxon>
        <taxon>Actinomycetota</taxon>
        <taxon>Actinomycetes</taxon>
        <taxon>Micromonosporales</taxon>
        <taxon>Micromonosporaceae</taxon>
        <taxon>Virgisporangium</taxon>
    </lineage>
</organism>
<proteinExistence type="predicted"/>
<accession>A0A8J3YW50</accession>
<gene>
    <name evidence="1" type="ORF">Val02_78410</name>
</gene>
<evidence type="ECO:0000313" key="2">
    <source>
        <dbReference type="Proteomes" id="UP000619260"/>
    </source>
</evidence>
<name>A0A8J3YW50_9ACTN</name>
<dbReference type="Proteomes" id="UP000619260">
    <property type="component" value="Unassembled WGS sequence"/>
</dbReference>
<keyword evidence="2" id="KW-1185">Reference proteome</keyword>
<sequence>MTLTTEDLGAVPDVNAATLDELLVSDAFGKFAILSASDEEFIQAGNEWEPGEACATFMQARGSDPWVLEYRERGQQFRADGQVTLEQVRQAFQSYLARGSEWYTALAWSEVPL</sequence>
<reference evidence="1" key="1">
    <citation type="submission" date="2021-01" db="EMBL/GenBank/DDBJ databases">
        <title>Whole genome shotgun sequence of Virgisporangium aliadipatigenens NBRC 105644.</title>
        <authorList>
            <person name="Komaki H."/>
            <person name="Tamura T."/>
        </authorList>
    </citation>
    <scope>NUCLEOTIDE SEQUENCE</scope>
    <source>
        <strain evidence="1">NBRC 105644</strain>
    </source>
</reference>
<comment type="caution">
    <text evidence="1">The sequence shown here is derived from an EMBL/GenBank/DDBJ whole genome shotgun (WGS) entry which is preliminary data.</text>
</comment>